<dbReference type="EMBL" id="NSLJ01000061">
    <property type="protein sequence ID" value="PDP41658.1"/>
    <property type="molecule type" value="Genomic_DNA"/>
</dbReference>
<comment type="caution">
    <text evidence="1">The sequence shown here is derived from an EMBL/GenBank/DDBJ whole genome shotgun (WGS) entry which is preliminary data.</text>
</comment>
<proteinExistence type="predicted"/>
<dbReference type="PROSITE" id="PS51257">
    <property type="entry name" value="PROKAR_LIPOPROTEIN"/>
    <property type="match status" value="1"/>
</dbReference>
<dbReference type="AlphaFoldDB" id="A0A2A6E492"/>
<dbReference type="RefSeq" id="WP_041590738.1">
    <property type="nucleotide sequence ID" value="NZ_CAUQHC010000022.1"/>
</dbReference>
<name>A0A2A6E492_TANFO</name>
<evidence type="ECO:0000313" key="2">
    <source>
        <dbReference type="Proteomes" id="UP000219259"/>
    </source>
</evidence>
<gene>
    <name evidence="1" type="ORF">CLI86_13420</name>
</gene>
<evidence type="ECO:0008006" key="3">
    <source>
        <dbReference type="Google" id="ProtNLM"/>
    </source>
</evidence>
<organism evidence="1 2">
    <name type="scientific">Tannerella forsythia</name>
    <name type="common">Bacteroides forsythus</name>
    <dbReference type="NCBI Taxonomy" id="28112"/>
    <lineage>
        <taxon>Bacteria</taxon>
        <taxon>Pseudomonadati</taxon>
        <taxon>Bacteroidota</taxon>
        <taxon>Bacteroidia</taxon>
        <taxon>Bacteroidales</taxon>
        <taxon>Tannerellaceae</taxon>
        <taxon>Tannerella</taxon>
    </lineage>
</organism>
<dbReference type="Proteomes" id="UP000219259">
    <property type="component" value="Unassembled WGS sequence"/>
</dbReference>
<evidence type="ECO:0000313" key="1">
    <source>
        <dbReference type="EMBL" id="PDP41658.1"/>
    </source>
</evidence>
<sequence length="121" mass="13682">MKSQKSQLLFTLFTVMIYSMVLCSCEKENGYAKKEKKENQVTMKVFCNTSGVPVRIYGYKSGGLIIKDQWEGEFVTKDWEVQLVAYCNDKTALVTLEIYVNGKLKSRGEGNSYVAIGAKLK</sequence>
<protein>
    <recommendedName>
        <fullName evidence="3">Lipoprotein</fullName>
    </recommendedName>
</protein>
<reference evidence="1 2" key="1">
    <citation type="submission" date="2017-09" db="EMBL/GenBank/DDBJ databases">
        <title>Phase variable restriction modification systems are present in the genome sequences of periodontal pathogens Prevotella intermedia, Tannerella forsythia and Porphyromonas gingivalis.</title>
        <authorList>
            <person name="Haigh R.D."/>
            <person name="Crawford L."/>
            <person name="Ralph J."/>
            <person name="Wanford J."/>
            <person name="Vartoukian S.R."/>
            <person name="Hijazib K."/>
            <person name="Wade W."/>
            <person name="Oggioni M.R."/>
        </authorList>
    </citation>
    <scope>NUCLEOTIDE SEQUENCE [LARGE SCALE GENOMIC DNA]</scope>
    <source>
        <strain evidence="1 2">WW11663</strain>
    </source>
</reference>
<accession>A0A2A6E492</accession>
<dbReference type="GeneID" id="34758665"/>